<dbReference type="RefSeq" id="WP_127187591.1">
    <property type="nucleotide sequence ID" value="NZ_RZNJ01000002.1"/>
</dbReference>
<reference evidence="2 3" key="1">
    <citation type="journal article" date="2016" name="Int. J. Syst. Evol. Microbiol.">
        <title>Arsenicitalea aurantiaca gen. nov., sp. nov., a new member of the family Hyphomicrobiaceae, isolated from high-arsenic sediment.</title>
        <authorList>
            <person name="Mu Y."/>
            <person name="Zhou L."/>
            <person name="Zeng X.C."/>
            <person name="Liu L."/>
            <person name="Pan Y."/>
            <person name="Chen X."/>
            <person name="Wang J."/>
            <person name="Li S."/>
            <person name="Li W.J."/>
            <person name="Wang Y."/>
        </authorList>
    </citation>
    <scope>NUCLEOTIDE SEQUENCE [LARGE SCALE GENOMIC DNA]</scope>
    <source>
        <strain evidence="2 3">42-50</strain>
    </source>
</reference>
<keyword evidence="1" id="KW-1133">Transmembrane helix</keyword>
<keyword evidence="1" id="KW-0472">Membrane</keyword>
<evidence type="ECO:0000313" key="2">
    <source>
        <dbReference type="EMBL" id="RUT32634.1"/>
    </source>
</evidence>
<keyword evidence="3" id="KW-1185">Reference proteome</keyword>
<sequence length="64" mass="7151">MASDEITITPPTIRLTMKMPRLYGLRLLIASWFIAAADRVAGGALEVVMMSDEMDPASELRDRR</sequence>
<dbReference type="AlphaFoldDB" id="A0A433XF55"/>
<dbReference type="Proteomes" id="UP000281547">
    <property type="component" value="Unassembled WGS sequence"/>
</dbReference>
<feature type="transmembrane region" description="Helical" evidence="1">
    <location>
        <begin position="23"/>
        <end position="45"/>
    </location>
</feature>
<evidence type="ECO:0000313" key="3">
    <source>
        <dbReference type="Proteomes" id="UP000281547"/>
    </source>
</evidence>
<protein>
    <submittedName>
        <fullName evidence="2">Uncharacterized protein</fullName>
    </submittedName>
</protein>
<proteinExistence type="predicted"/>
<accession>A0A433XF55</accession>
<comment type="caution">
    <text evidence="2">The sequence shown here is derived from an EMBL/GenBank/DDBJ whole genome shotgun (WGS) entry which is preliminary data.</text>
</comment>
<evidence type="ECO:0000256" key="1">
    <source>
        <dbReference type="SAM" id="Phobius"/>
    </source>
</evidence>
<dbReference type="EMBL" id="RZNJ01000002">
    <property type="protein sequence ID" value="RUT32634.1"/>
    <property type="molecule type" value="Genomic_DNA"/>
</dbReference>
<keyword evidence="1" id="KW-0812">Transmembrane</keyword>
<organism evidence="2 3">
    <name type="scientific">Arsenicitalea aurantiaca</name>
    <dbReference type="NCBI Taxonomy" id="1783274"/>
    <lineage>
        <taxon>Bacteria</taxon>
        <taxon>Pseudomonadati</taxon>
        <taxon>Pseudomonadota</taxon>
        <taxon>Alphaproteobacteria</taxon>
        <taxon>Hyphomicrobiales</taxon>
        <taxon>Devosiaceae</taxon>
        <taxon>Arsenicitalea</taxon>
    </lineage>
</organism>
<name>A0A433XF55_9HYPH</name>
<gene>
    <name evidence="2" type="ORF">EMQ25_05665</name>
</gene>